<sequence length="91" mass="11020">MEKKYIVEFTEDSKKNLKKLDKYQAKLIKKWIIENLIYTTNPRRNGKALKGTLTGLWRYRVGDYRIICEIQDYKLIIVILEIGHRKEIYKK</sequence>
<dbReference type="Gene3D" id="3.30.2310.20">
    <property type="entry name" value="RelE-like"/>
    <property type="match status" value="1"/>
</dbReference>
<evidence type="ECO:0000256" key="1">
    <source>
        <dbReference type="ARBA" id="ARBA00006226"/>
    </source>
</evidence>
<gene>
    <name evidence="3" type="ORF">OMES3154_01286</name>
</gene>
<protein>
    <submittedName>
        <fullName evidence="3">RelE/StbE family addiction module toxin</fullName>
    </submittedName>
</protein>
<evidence type="ECO:0000313" key="3">
    <source>
        <dbReference type="EMBL" id="VWL89650.1"/>
    </source>
</evidence>
<dbReference type="AlphaFoldDB" id="A0A6I8MEH1"/>
<comment type="similarity">
    <text evidence="1">Belongs to the RelE toxin family.</text>
</comment>
<dbReference type="SUPFAM" id="SSF143011">
    <property type="entry name" value="RelE-like"/>
    <property type="match status" value="1"/>
</dbReference>
<dbReference type="Proteomes" id="UP000419017">
    <property type="component" value="Unassembled WGS sequence"/>
</dbReference>
<dbReference type="NCBIfam" id="TIGR02385">
    <property type="entry name" value="RelE_StbE"/>
    <property type="match status" value="1"/>
</dbReference>
<reference evidence="3 4" key="1">
    <citation type="submission" date="2019-10" db="EMBL/GenBank/DDBJ databases">
        <authorList>
            <person name="Blom J."/>
        </authorList>
    </citation>
    <scope>NUCLEOTIDE SEQUENCE [LARGE SCALE GENOMIC DNA]</scope>
    <source>
        <strain evidence="3 4">ES3154-GLU</strain>
    </source>
</reference>
<accession>A0A6I8MEH1</accession>
<keyword evidence="2" id="KW-1277">Toxin-antitoxin system</keyword>
<dbReference type="RefSeq" id="WP_156683975.1">
    <property type="nucleotide sequence ID" value="NZ_CABWIB010000002.1"/>
</dbReference>
<organism evidence="3 4">
    <name type="scientific">Oceanivirga miroungae</name>
    <dbReference type="NCBI Taxonomy" id="1130046"/>
    <lineage>
        <taxon>Bacteria</taxon>
        <taxon>Fusobacteriati</taxon>
        <taxon>Fusobacteriota</taxon>
        <taxon>Fusobacteriia</taxon>
        <taxon>Fusobacteriales</taxon>
        <taxon>Leptotrichiaceae</taxon>
        <taxon>Oceanivirga</taxon>
    </lineage>
</organism>
<dbReference type="PANTHER" id="PTHR35601:SF1">
    <property type="entry name" value="TOXIN RELE"/>
    <property type="match status" value="1"/>
</dbReference>
<dbReference type="PANTHER" id="PTHR35601">
    <property type="entry name" value="TOXIN RELE"/>
    <property type="match status" value="1"/>
</dbReference>
<dbReference type="Pfam" id="PF05016">
    <property type="entry name" value="ParE_toxin"/>
    <property type="match status" value="1"/>
</dbReference>
<name>A0A6I8MEH1_9FUSO</name>
<evidence type="ECO:0000256" key="2">
    <source>
        <dbReference type="ARBA" id="ARBA00022649"/>
    </source>
</evidence>
<keyword evidence="4" id="KW-1185">Reference proteome</keyword>
<dbReference type="InterPro" id="IPR035093">
    <property type="entry name" value="RelE/ParE_toxin_dom_sf"/>
</dbReference>
<evidence type="ECO:0000313" key="4">
    <source>
        <dbReference type="Proteomes" id="UP000419017"/>
    </source>
</evidence>
<dbReference type="EMBL" id="CABWIB010000002">
    <property type="protein sequence ID" value="VWL89650.1"/>
    <property type="molecule type" value="Genomic_DNA"/>
</dbReference>
<dbReference type="InterPro" id="IPR007712">
    <property type="entry name" value="RelE/ParE_toxin"/>
</dbReference>
<proteinExistence type="inferred from homology"/>